<dbReference type="RefSeq" id="WP_087109395.1">
    <property type="nucleotide sequence ID" value="NZ_FUKM01000048.1"/>
</dbReference>
<protein>
    <submittedName>
        <fullName evidence="4">Cytochrome d ubiquinol oxidase subunit III</fullName>
    </submittedName>
</protein>
<feature type="compositionally biased region" description="Low complexity" evidence="2">
    <location>
        <begin position="103"/>
        <end position="113"/>
    </location>
</feature>
<reference evidence="4 5" key="1">
    <citation type="submission" date="2017-02" db="EMBL/GenBank/DDBJ databases">
        <authorList>
            <person name="Dridi B."/>
        </authorList>
    </citation>
    <scope>NUCLEOTIDE SEQUENCE [LARGE SCALE GENOMIC DNA]</scope>
    <source>
        <strain evidence="4 5">JB380</strain>
    </source>
</reference>
<feature type="transmembrane region" description="Helical" evidence="3">
    <location>
        <begin position="6"/>
        <end position="28"/>
    </location>
</feature>
<dbReference type="Proteomes" id="UP000196331">
    <property type="component" value="Unassembled WGS sequence"/>
</dbReference>
<sequence>MEASSPYTFAIVGIIIGFILGLGCYRLFSKGERHNASLRQTVLEREHQIAELKKGMGGHLEGVFEHLKCIRAEADQLEQKIIEDAQQWHLGSNTPAVIKERQQPAQHQAATPTGPDSESSLATPRDYADGKNGTLSENFGLKGDNSNTPQPPRY</sequence>
<evidence type="ECO:0000313" key="4">
    <source>
        <dbReference type="EMBL" id="SJN13828.1"/>
    </source>
</evidence>
<feature type="region of interest" description="Disordered" evidence="2">
    <location>
        <begin position="92"/>
        <end position="154"/>
    </location>
</feature>
<dbReference type="OrthoDB" id="6118727at2"/>
<comment type="caution">
    <text evidence="4">The sequence shown here is derived from an EMBL/GenBank/DDBJ whole genome shotgun (WGS) entry which is preliminary data.</text>
</comment>
<dbReference type="EMBL" id="FUKM01000048">
    <property type="protein sequence ID" value="SJN13828.1"/>
    <property type="molecule type" value="Genomic_DNA"/>
</dbReference>
<evidence type="ECO:0000256" key="3">
    <source>
        <dbReference type="SAM" id="Phobius"/>
    </source>
</evidence>
<feature type="coiled-coil region" evidence="1">
    <location>
        <begin position="60"/>
        <end position="87"/>
    </location>
</feature>
<organism evidence="4 5">
    <name type="scientific">Halomonas citrativorans</name>
    <dbReference type="NCBI Taxonomy" id="2742612"/>
    <lineage>
        <taxon>Bacteria</taxon>
        <taxon>Pseudomonadati</taxon>
        <taxon>Pseudomonadota</taxon>
        <taxon>Gammaproteobacteria</taxon>
        <taxon>Oceanospirillales</taxon>
        <taxon>Halomonadaceae</taxon>
        <taxon>Halomonas</taxon>
    </lineage>
</organism>
<dbReference type="InterPro" id="IPR009386">
    <property type="entry name" value="ZapG-like"/>
</dbReference>
<evidence type="ECO:0000313" key="5">
    <source>
        <dbReference type="Proteomes" id="UP000196331"/>
    </source>
</evidence>
<keyword evidence="3" id="KW-0472">Membrane</keyword>
<dbReference type="AlphaFoldDB" id="A0A1R4I253"/>
<gene>
    <name evidence="4" type="ORF">CZ787_12085</name>
</gene>
<name>A0A1R4I253_9GAMM</name>
<accession>A0A1R4I253</accession>
<keyword evidence="1" id="KW-0175">Coiled coil</keyword>
<keyword evidence="3" id="KW-1133">Transmembrane helix</keyword>
<proteinExistence type="predicted"/>
<dbReference type="Pfam" id="PF06295">
    <property type="entry name" value="ZapG-like"/>
    <property type="match status" value="1"/>
</dbReference>
<evidence type="ECO:0000256" key="1">
    <source>
        <dbReference type="SAM" id="Coils"/>
    </source>
</evidence>
<keyword evidence="3" id="KW-0812">Transmembrane</keyword>
<evidence type="ECO:0000256" key="2">
    <source>
        <dbReference type="SAM" id="MobiDB-lite"/>
    </source>
</evidence>